<gene>
    <name evidence="1" type="ORF">QCA50_009974</name>
</gene>
<evidence type="ECO:0000313" key="1">
    <source>
        <dbReference type="EMBL" id="KAK7686897.1"/>
    </source>
</evidence>
<organism evidence="1 2">
    <name type="scientific">Cerrena zonata</name>
    <dbReference type="NCBI Taxonomy" id="2478898"/>
    <lineage>
        <taxon>Eukaryota</taxon>
        <taxon>Fungi</taxon>
        <taxon>Dikarya</taxon>
        <taxon>Basidiomycota</taxon>
        <taxon>Agaricomycotina</taxon>
        <taxon>Agaricomycetes</taxon>
        <taxon>Polyporales</taxon>
        <taxon>Cerrenaceae</taxon>
        <taxon>Cerrena</taxon>
    </lineage>
</organism>
<accession>A0AAW0G603</accession>
<proteinExistence type="predicted"/>
<dbReference type="Proteomes" id="UP001385951">
    <property type="component" value="Unassembled WGS sequence"/>
</dbReference>
<dbReference type="AlphaFoldDB" id="A0AAW0G603"/>
<name>A0AAW0G603_9APHY</name>
<sequence length="60" mass="6766">MYGSLIDQSVVLEEIFTNLSRKINTEIKKCKEANEIGGHASLSHAIIPPRDGWRQKHASF</sequence>
<dbReference type="EMBL" id="JASBNA010000015">
    <property type="protein sequence ID" value="KAK7686897.1"/>
    <property type="molecule type" value="Genomic_DNA"/>
</dbReference>
<protein>
    <submittedName>
        <fullName evidence="1">Uncharacterized protein</fullName>
    </submittedName>
</protein>
<evidence type="ECO:0000313" key="2">
    <source>
        <dbReference type="Proteomes" id="UP001385951"/>
    </source>
</evidence>
<reference evidence="1 2" key="1">
    <citation type="submission" date="2022-09" db="EMBL/GenBank/DDBJ databases">
        <authorList>
            <person name="Palmer J.M."/>
        </authorList>
    </citation>
    <scope>NUCLEOTIDE SEQUENCE [LARGE SCALE GENOMIC DNA]</scope>
    <source>
        <strain evidence="1 2">DSM 7382</strain>
    </source>
</reference>
<keyword evidence="2" id="KW-1185">Reference proteome</keyword>
<comment type="caution">
    <text evidence="1">The sequence shown here is derived from an EMBL/GenBank/DDBJ whole genome shotgun (WGS) entry which is preliminary data.</text>
</comment>